<evidence type="ECO:0000313" key="1">
    <source>
        <dbReference type="EMBL" id="KAJ8681823.1"/>
    </source>
</evidence>
<dbReference type="EMBL" id="CM056741">
    <property type="protein sequence ID" value="KAJ8681823.1"/>
    <property type="molecule type" value="Genomic_DNA"/>
</dbReference>
<evidence type="ECO:0000313" key="2">
    <source>
        <dbReference type="Proteomes" id="UP001239111"/>
    </source>
</evidence>
<protein>
    <submittedName>
        <fullName evidence="1">Uncharacterized protein</fullName>
    </submittedName>
</protein>
<name>A0ACC2PFI4_9HYME</name>
<gene>
    <name evidence="1" type="ORF">QAD02_017615</name>
</gene>
<keyword evidence="2" id="KW-1185">Reference proteome</keyword>
<organism evidence="1 2">
    <name type="scientific">Eretmocerus hayati</name>
    <dbReference type="NCBI Taxonomy" id="131215"/>
    <lineage>
        <taxon>Eukaryota</taxon>
        <taxon>Metazoa</taxon>
        <taxon>Ecdysozoa</taxon>
        <taxon>Arthropoda</taxon>
        <taxon>Hexapoda</taxon>
        <taxon>Insecta</taxon>
        <taxon>Pterygota</taxon>
        <taxon>Neoptera</taxon>
        <taxon>Endopterygota</taxon>
        <taxon>Hymenoptera</taxon>
        <taxon>Apocrita</taxon>
        <taxon>Proctotrupomorpha</taxon>
        <taxon>Chalcidoidea</taxon>
        <taxon>Aphelinidae</taxon>
        <taxon>Aphelininae</taxon>
        <taxon>Eretmocerus</taxon>
    </lineage>
</organism>
<comment type="caution">
    <text evidence="1">The sequence shown here is derived from an EMBL/GenBank/DDBJ whole genome shotgun (WGS) entry which is preliminary data.</text>
</comment>
<sequence>MPTVYGDVPTSVGTTKRKYRCRRTGVWLYLGFANKVTYQSKAKKAMADGDCFKIYIYKKSCKITIGLLDIEGGENAEGSSKFSGSFLQCLNYRDKSRLNEIMRLLRNVKTDCTPERFT</sequence>
<dbReference type="Proteomes" id="UP001239111">
    <property type="component" value="Chromosome 1"/>
</dbReference>
<accession>A0ACC2PFI4</accession>
<reference evidence="1" key="1">
    <citation type="submission" date="2023-04" db="EMBL/GenBank/DDBJ databases">
        <title>A chromosome-level genome assembly of the parasitoid wasp Eretmocerus hayati.</title>
        <authorList>
            <person name="Zhong Y."/>
            <person name="Liu S."/>
            <person name="Liu Y."/>
        </authorList>
    </citation>
    <scope>NUCLEOTIDE SEQUENCE</scope>
    <source>
        <strain evidence="1">ZJU_SS_LIU_2023</strain>
    </source>
</reference>
<proteinExistence type="predicted"/>